<keyword evidence="2" id="KW-1185">Reference proteome</keyword>
<gene>
    <name evidence="1" type="ORF">GCM10010451_37990</name>
</gene>
<evidence type="ECO:0000313" key="2">
    <source>
        <dbReference type="Proteomes" id="UP001501866"/>
    </source>
</evidence>
<proteinExistence type="predicted"/>
<comment type="caution">
    <text evidence="1">The sequence shown here is derived from an EMBL/GenBank/DDBJ whole genome shotgun (WGS) entry which is preliminary data.</text>
</comment>
<protein>
    <submittedName>
        <fullName evidence="1">Uncharacterized protein</fullName>
    </submittedName>
</protein>
<evidence type="ECO:0000313" key="1">
    <source>
        <dbReference type="EMBL" id="GAA3185150.1"/>
    </source>
</evidence>
<dbReference type="EMBL" id="BAAAUH010000028">
    <property type="protein sequence ID" value="GAA3185150.1"/>
    <property type="molecule type" value="Genomic_DNA"/>
</dbReference>
<accession>A0ABP6PS29</accession>
<name>A0ABP6PS29_9ACTN</name>
<dbReference type="Proteomes" id="UP001501866">
    <property type="component" value="Unassembled WGS sequence"/>
</dbReference>
<sequence>MKEFIRGNAAWLTVYLSSTAGIWMVKRDPGDLAAADLSGITRAVKRRMKGINRPDLGDGRIAATSLSPDG</sequence>
<organism evidence="1 2">
    <name type="scientific">Streptomyces virens</name>
    <dbReference type="NCBI Taxonomy" id="285572"/>
    <lineage>
        <taxon>Bacteria</taxon>
        <taxon>Bacillati</taxon>
        <taxon>Actinomycetota</taxon>
        <taxon>Actinomycetes</taxon>
        <taxon>Kitasatosporales</taxon>
        <taxon>Streptomycetaceae</taxon>
        <taxon>Streptomyces</taxon>
    </lineage>
</organism>
<reference evidence="2" key="1">
    <citation type="journal article" date="2019" name="Int. J. Syst. Evol. Microbiol.">
        <title>The Global Catalogue of Microorganisms (GCM) 10K type strain sequencing project: providing services to taxonomists for standard genome sequencing and annotation.</title>
        <authorList>
            <consortium name="The Broad Institute Genomics Platform"/>
            <consortium name="The Broad Institute Genome Sequencing Center for Infectious Disease"/>
            <person name="Wu L."/>
            <person name="Ma J."/>
        </authorList>
    </citation>
    <scope>NUCLEOTIDE SEQUENCE [LARGE SCALE GENOMIC DNA]</scope>
    <source>
        <strain evidence="2">JCM 9095</strain>
    </source>
</reference>